<comment type="similarity">
    <text evidence="1">Belongs to the N-acetylmuramoyl-L-alanine amidase 2 family.</text>
</comment>
<gene>
    <name evidence="6" type="ORF">ACFP57_02345</name>
</gene>
<dbReference type="PANTHER" id="PTHR11022:SF41">
    <property type="entry name" value="PEPTIDOGLYCAN-RECOGNITION PROTEIN LC-RELATED"/>
    <property type="match status" value="1"/>
</dbReference>
<dbReference type="InterPro" id="IPR013207">
    <property type="entry name" value="LGFP"/>
</dbReference>
<keyword evidence="2 3" id="KW-0732">Signal</keyword>
<dbReference type="InterPro" id="IPR002502">
    <property type="entry name" value="Amidase_domain"/>
</dbReference>
<dbReference type="CDD" id="cd06583">
    <property type="entry name" value="PGRP"/>
    <property type="match status" value="1"/>
</dbReference>
<organism evidence="6 7">
    <name type="scientific">Luteococcus sanguinis</name>
    <dbReference type="NCBI Taxonomy" id="174038"/>
    <lineage>
        <taxon>Bacteria</taxon>
        <taxon>Bacillati</taxon>
        <taxon>Actinomycetota</taxon>
        <taxon>Actinomycetes</taxon>
        <taxon>Propionibacteriales</taxon>
        <taxon>Propionibacteriaceae</taxon>
        <taxon>Luteococcus</taxon>
    </lineage>
</organism>
<dbReference type="Pfam" id="PF01510">
    <property type="entry name" value="Amidase_2"/>
    <property type="match status" value="1"/>
</dbReference>
<proteinExistence type="inferred from homology"/>
<dbReference type="InterPro" id="IPR015510">
    <property type="entry name" value="PGRP"/>
</dbReference>
<dbReference type="SMART" id="SM00701">
    <property type="entry name" value="PGRP"/>
    <property type="match status" value="1"/>
</dbReference>
<reference evidence="7" key="1">
    <citation type="journal article" date="2019" name="Int. J. Syst. Evol. Microbiol.">
        <title>The Global Catalogue of Microorganisms (GCM) 10K type strain sequencing project: providing services to taxonomists for standard genome sequencing and annotation.</title>
        <authorList>
            <consortium name="The Broad Institute Genomics Platform"/>
            <consortium name="The Broad Institute Genome Sequencing Center for Infectious Disease"/>
            <person name="Wu L."/>
            <person name="Ma J."/>
        </authorList>
    </citation>
    <scope>NUCLEOTIDE SEQUENCE [LARGE SCALE GENOMIC DNA]</scope>
    <source>
        <strain evidence="7">CGMCC 1.15277</strain>
    </source>
</reference>
<dbReference type="Gene3D" id="3.40.80.10">
    <property type="entry name" value="Peptidoglycan recognition protein-like"/>
    <property type="match status" value="1"/>
</dbReference>
<name>A0ABW1WZD4_9ACTN</name>
<dbReference type="Gene3D" id="2.130.10.130">
    <property type="entry name" value="Integrin alpha, N-terminal"/>
    <property type="match status" value="2"/>
</dbReference>
<dbReference type="SUPFAM" id="SSF69318">
    <property type="entry name" value="Integrin alpha N-terminal domain"/>
    <property type="match status" value="1"/>
</dbReference>
<dbReference type="PANTHER" id="PTHR11022">
    <property type="entry name" value="PEPTIDOGLYCAN RECOGNITION PROTEIN"/>
    <property type="match status" value="1"/>
</dbReference>
<feature type="domain" description="Peptidoglycan recognition protein family" evidence="5">
    <location>
        <begin position="181"/>
        <end position="335"/>
    </location>
</feature>
<accession>A0ABW1WZD4</accession>
<dbReference type="EMBL" id="JBHSUA010000007">
    <property type="protein sequence ID" value="MFC6395839.1"/>
    <property type="molecule type" value="Genomic_DNA"/>
</dbReference>
<feature type="chain" id="PRO_5047147185" evidence="3">
    <location>
        <begin position="35"/>
        <end position="797"/>
    </location>
</feature>
<evidence type="ECO:0000313" key="6">
    <source>
        <dbReference type="EMBL" id="MFC6395839.1"/>
    </source>
</evidence>
<keyword evidence="7" id="KW-1185">Reference proteome</keyword>
<evidence type="ECO:0000259" key="5">
    <source>
        <dbReference type="SMART" id="SM00701"/>
    </source>
</evidence>
<sequence>MPTSSARRHLGSSIALTSLVGALAVTLPPPMAQAADAQTSITAIEVPATSAGTADGKAVIASLPTTSGNFDLVGLTWKTLPDGAVPQVRTFGATGWSEWTTLEISVGASETGRGRLGTDPTYVGASTQVEARVLGSTGQQADDLRLSLVDTNKVTSDESLPSSAGTSYGSAASGYTYATKPTVISRSQWGADESLLSYNGSSCVPANLDSTISAAIVHHTAGSNSYTKDQSASIVRGIYAYHVKTMGWCDIGYNFLVDKYGQVFEGRHGGVYNPVHGAHATSWNTNTVGVSVMMNSSTAAQTDAAMSSVTKVLAWKLAGNYRDPAAKLTLAGKYINRIARHGDVMSTACPGTNITAYMPTLRTRVASAMGNWQTPIYQAWVAQGGEGGVFGSPHVMERGIAGGRVTDFSGGDIYQKSSTNATFALTGSVAARYESLGRTTSWLGWPTGNQEPGASTGLSVARFANGRIYHSSATGAHAVTTAMAAWMDANPSAGYPTAEAVNTSSTAGYQNFSTGRVSWQGGRFTRTLTPTPNPTPTATKTATPARVVMGDQTGDKRADLISVQPDGSLRWFPTGSTGKSGAARTGTSLTGKYSWVSQVPDLDGDGKGELLARDIHGRLYLWRGLGSGKFTGKKLVGTGWNGLRELAVAPDMDGDAMPEVLGINAKNQLVRYTLAKGLRISRITVVGGDFTGMRRLSSVGDVNGDGFVDVLVVDSSSKLWRFSGSAGGGLAGTRVLAGWGWGAFTRVRGVGDLNGDGRWDLVAHGSTTAVRVYLNTTSGLKRGTDLMASTKGLGLTA</sequence>
<dbReference type="SUPFAM" id="SSF55846">
    <property type="entry name" value="N-acetylmuramoyl-L-alanine amidase-like"/>
    <property type="match status" value="1"/>
</dbReference>
<evidence type="ECO:0000256" key="3">
    <source>
        <dbReference type="SAM" id="SignalP"/>
    </source>
</evidence>
<dbReference type="Pfam" id="PF08310">
    <property type="entry name" value="LGFP"/>
    <property type="match status" value="2"/>
</dbReference>
<evidence type="ECO:0000256" key="1">
    <source>
        <dbReference type="ARBA" id="ARBA00007553"/>
    </source>
</evidence>
<evidence type="ECO:0000256" key="2">
    <source>
        <dbReference type="ARBA" id="ARBA00022729"/>
    </source>
</evidence>
<dbReference type="InterPro" id="IPR006619">
    <property type="entry name" value="PGRP_domain_met/bac"/>
</dbReference>
<dbReference type="InterPro" id="IPR013517">
    <property type="entry name" value="FG-GAP"/>
</dbReference>
<dbReference type="RefSeq" id="WP_343884540.1">
    <property type="nucleotide sequence ID" value="NZ_BAAAKI010000002.1"/>
</dbReference>
<dbReference type="Proteomes" id="UP001596266">
    <property type="component" value="Unassembled WGS sequence"/>
</dbReference>
<evidence type="ECO:0000313" key="7">
    <source>
        <dbReference type="Proteomes" id="UP001596266"/>
    </source>
</evidence>
<dbReference type="InterPro" id="IPR028994">
    <property type="entry name" value="Integrin_alpha_N"/>
</dbReference>
<evidence type="ECO:0000259" key="4">
    <source>
        <dbReference type="SMART" id="SM00644"/>
    </source>
</evidence>
<protein>
    <submittedName>
        <fullName evidence="6">FG-GAP-like repeat-containing protein</fullName>
    </submittedName>
</protein>
<comment type="caution">
    <text evidence="6">The sequence shown here is derived from an EMBL/GenBank/DDBJ whole genome shotgun (WGS) entry which is preliminary data.</text>
</comment>
<feature type="signal peptide" evidence="3">
    <location>
        <begin position="1"/>
        <end position="34"/>
    </location>
</feature>
<dbReference type="InterPro" id="IPR036505">
    <property type="entry name" value="Amidase/PGRP_sf"/>
</dbReference>
<feature type="domain" description="N-acetylmuramoyl-L-alanine amidase" evidence="4">
    <location>
        <begin position="198"/>
        <end position="351"/>
    </location>
</feature>
<dbReference type="Pfam" id="PF13517">
    <property type="entry name" value="FG-GAP_3"/>
    <property type="match status" value="2"/>
</dbReference>
<dbReference type="SMART" id="SM00644">
    <property type="entry name" value="Ami_2"/>
    <property type="match status" value="1"/>
</dbReference>